<protein>
    <submittedName>
        <fullName evidence="2">Uncharacterized protein</fullName>
    </submittedName>
</protein>
<evidence type="ECO:0000313" key="2">
    <source>
        <dbReference type="EMBL" id="KAK9538125.1"/>
    </source>
</evidence>
<name>A0AAW1FV37_ZOAVI</name>
<dbReference type="AlphaFoldDB" id="A0AAW1FV37"/>
<evidence type="ECO:0000256" key="1">
    <source>
        <dbReference type="SAM" id="MobiDB-lite"/>
    </source>
</evidence>
<proteinExistence type="predicted"/>
<dbReference type="Proteomes" id="UP001488805">
    <property type="component" value="Unassembled WGS sequence"/>
</dbReference>
<feature type="region of interest" description="Disordered" evidence="1">
    <location>
        <begin position="27"/>
        <end position="69"/>
    </location>
</feature>
<sequence length="69" mass="6846">MVMVTAPVAPFSCAASPTHPVGFRVRGPSANGPFLPHGQPPGYLSAPGSGASGGAELSPQEVSSQRMGV</sequence>
<feature type="compositionally biased region" description="Polar residues" evidence="1">
    <location>
        <begin position="60"/>
        <end position="69"/>
    </location>
</feature>
<gene>
    <name evidence="2" type="ORF">VZT92_005680</name>
</gene>
<reference evidence="2 3" key="1">
    <citation type="journal article" date="2024" name="Genome Biol. Evol.">
        <title>Chromosome-level genome assembly of the viviparous eelpout Zoarces viviparus.</title>
        <authorList>
            <person name="Fuhrmann N."/>
            <person name="Brasseur M.V."/>
            <person name="Bakowski C.E."/>
            <person name="Podsiadlowski L."/>
            <person name="Prost S."/>
            <person name="Krehenwinkel H."/>
            <person name="Mayer C."/>
        </authorList>
    </citation>
    <scope>NUCLEOTIDE SEQUENCE [LARGE SCALE GENOMIC DNA]</scope>
    <source>
        <strain evidence="2">NO-MEL_2022_Ind0_liver</strain>
    </source>
</reference>
<keyword evidence="3" id="KW-1185">Reference proteome</keyword>
<comment type="caution">
    <text evidence="2">The sequence shown here is derived from an EMBL/GenBank/DDBJ whole genome shotgun (WGS) entry which is preliminary data.</text>
</comment>
<dbReference type="EMBL" id="JBCEZU010000034">
    <property type="protein sequence ID" value="KAK9538125.1"/>
    <property type="molecule type" value="Genomic_DNA"/>
</dbReference>
<organism evidence="2 3">
    <name type="scientific">Zoarces viviparus</name>
    <name type="common">Viviparous eelpout</name>
    <name type="synonym">Blennius viviparus</name>
    <dbReference type="NCBI Taxonomy" id="48416"/>
    <lineage>
        <taxon>Eukaryota</taxon>
        <taxon>Metazoa</taxon>
        <taxon>Chordata</taxon>
        <taxon>Craniata</taxon>
        <taxon>Vertebrata</taxon>
        <taxon>Euteleostomi</taxon>
        <taxon>Actinopterygii</taxon>
        <taxon>Neopterygii</taxon>
        <taxon>Teleostei</taxon>
        <taxon>Neoteleostei</taxon>
        <taxon>Acanthomorphata</taxon>
        <taxon>Eupercaria</taxon>
        <taxon>Perciformes</taxon>
        <taxon>Cottioidei</taxon>
        <taxon>Zoarcales</taxon>
        <taxon>Zoarcidae</taxon>
        <taxon>Zoarcinae</taxon>
        <taxon>Zoarces</taxon>
    </lineage>
</organism>
<accession>A0AAW1FV37</accession>
<evidence type="ECO:0000313" key="3">
    <source>
        <dbReference type="Proteomes" id="UP001488805"/>
    </source>
</evidence>
<feature type="compositionally biased region" description="Low complexity" evidence="1">
    <location>
        <begin position="40"/>
        <end position="59"/>
    </location>
</feature>